<name>A0ABZ2Y8A5_9FIRM</name>
<dbReference type="Proteomes" id="UP001486565">
    <property type="component" value="Chromosome"/>
</dbReference>
<organism evidence="1 2">
    <name type="scientific">Defluviitalea saccharophila</name>
    <dbReference type="NCBI Taxonomy" id="879970"/>
    <lineage>
        <taxon>Bacteria</taxon>
        <taxon>Bacillati</taxon>
        <taxon>Bacillota</taxon>
        <taxon>Clostridia</taxon>
        <taxon>Lachnospirales</taxon>
        <taxon>Defluviitaleaceae</taxon>
        <taxon>Defluviitalea</taxon>
    </lineage>
</organism>
<protein>
    <submittedName>
        <fullName evidence="1">Uncharacterized protein</fullName>
    </submittedName>
</protein>
<keyword evidence="2" id="KW-1185">Reference proteome</keyword>
<gene>
    <name evidence="1" type="ORF">QBE51_06410</name>
</gene>
<dbReference type="RefSeq" id="WP_341878109.1">
    <property type="nucleotide sequence ID" value="NZ_CP121687.1"/>
</dbReference>
<sequence length="1040" mass="124674">MISIKKGITEMSTFQSRINEFSQQLIEKNNLISSYVWPFIDLFYLQEEHQQEQELHGESNIYNIFFKLNFLGTKTIVLKPFSVREEKLERELHNFNFHLKEQSRVFQKPLFSALNKNLHFNLTIGQGINTYKSLKSWYFNRKIEDTYKKAIHNLSLNFNPKELNPGLPVGHIKNIQRNITHSKEDSRDSEITYPNPLVHLTYEDKNSDKNYASTFNASSINKYLNRINHLYRLKNESIFNAQALSKHTNETEYFYEFRNNREINNKNFNEPKNIRLFNNSNLNSYIHPINHLHELIPEIVFHNNSIHQYVEEPRVLYSLKNESTVNAENFIEKVVNRFYKHYIIQGQGYFAFFIKNKKDWLNIDKKHFDADRIIKKTIINLNKTSFKNFNGQYVYPNAINYLDYIHFINNIYNNQNLKNDYHKVTESQKYFLNLYDGKTLYNTDNIYEANYINYFIKNNLKHLNYTDANFKSDSIFNESAHRFYKTYLYTDKLINQIQQLMYKSLIRYVPSLKQTVDLKKENNKHYNKYFSDLNNYNYLEQLNNTTDIHQIQNINQSYYKDVHNKEYLAVQNRSNIINIRKLTAVKHSNQTSFLNQPIQSTNNETYNALNNQTSNRNNYSNYTNYDHYNNHFIDSNLIKKIYYNLSRNEKFIQFLRHTAPEYLNTIEIFNQYFRNTVSNISLKRTNQRQHIKKLKHLSNKEYIHEDVNHLNNLTNINNEGLNSHYTQQDHIIYLNSIRNENDIENIENKYYKIIKTKDDIRRFNNEEEKNIAKFIKQYFHYSNSIKNLNSVMFLNSLKTIGHVENNNFKEHIENIKNVNVLKHLKNIEFKNDTKPIGEVKYLPYAAQSMRLINNNSEVNMHNVHQRQVRQANMQQNLHAYDNEQTLEVRNTLNNDNKIEFGILKKAGTNLVFNQQKNITQGHLYQSMMNRIKTSDPNYFSQESSLKYYILHHSNKKSSLPIHQEKINAYDDRTEIIHRERRKEKEHTPATVETINKPVQANIELDHLNTEVNDAQIHLIMNKIYEKLEKKLKFERQRRGL</sequence>
<dbReference type="EMBL" id="CP121687">
    <property type="protein sequence ID" value="WZL71145.1"/>
    <property type="molecule type" value="Genomic_DNA"/>
</dbReference>
<reference evidence="1 2" key="1">
    <citation type="submission" date="2023-03" db="EMBL/GenBank/DDBJ databases">
        <title>Novel Species.</title>
        <authorList>
            <person name="Ma S."/>
        </authorList>
    </citation>
    <scope>NUCLEOTIDE SEQUENCE [LARGE SCALE GENOMIC DNA]</scope>
    <source>
        <strain evidence="1 2">LIND6LT2</strain>
    </source>
</reference>
<proteinExistence type="predicted"/>
<evidence type="ECO:0000313" key="2">
    <source>
        <dbReference type="Proteomes" id="UP001486565"/>
    </source>
</evidence>
<evidence type="ECO:0000313" key="1">
    <source>
        <dbReference type="EMBL" id="WZL71145.1"/>
    </source>
</evidence>
<accession>A0ABZ2Y8A5</accession>